<evidence type="ECO:0000313" key="7">
    <source>
        <dbReference type="Proteomes" id="UP000177069"/>
    </source>
</evidence>
<dbReference type="PANTHER" id="PTHR16950:SF16">
    <property type="entry name" value="ZINC TRANSPORTER ZIP13"/>
    <property type="match status" value="1"/>
</dbReference>
<organism evidence="6 7">
    <name type="scientific">Candidatus Curtissbacteria bacterium RIFCSPHIGHO2_01_FULL_41_13</name>
    <dbReference type="NCBI Taxonomy" id="1797745"/>
    <lineage>
        <taxon>Bacteria</taxon>
        <taxon>Candidatus Curtissiibacteriota</taxon>
    </lineage>
</organism>
<dbReference type="EMBL" id="MFBA01000045">
    <property type="protein sequence ID" value="OGD84925.1"/>
    <property type="molecule type" value="Genomic_DNA"/>
</dbReference>
<dbReference type="AlphaFoldDB" id="A0A1F5FZA4"/>
<dbReference type="PANTHER" id="PTHR16950">
    <property type="entry name" value="ZINC TRANSPORTER SLC39A7 HISTIDINE-RICH MEMBRANE PROTEIN KE4"/>
    <property type="match status" value="1"/>
</dbReference>
<comment type="subcellular location">
    <subcellularLocation>
        <location evidence="1">Membrane</location>
        <topology evidence="1">Multi-pass membrane protein</topology>
    </subcellularLocation>
</comment>
<feature type="transmembrane region" description="Helical" evidence="5">
    <location>
        <begin position="222"/>
        <end position="243"/>
    </location>
</feature>
<keyword evidence="3 5" id="KW-1133">Transmembrane helix</keyword>
<feature type="transmembrane region" description="Helical" evidence="5">
    <location>
        <begin position="162"/>
        <end position="183"/>
    </location>
</feature>
<evidence type="ECO:0000313" key="6">
    <source>
        <dbReference type="EMBL" id="OGD84925.1"/>
    </source>
</evidence>
<gene>
    <name evidence="6" type="ORF">A2696_00460</name>
</gene>
<evidence type="ECO:0000256" key="1">
    <source>
        <dbReference type="ARBA" id="ARBA00004141"/>
    </source>
</evidence>
<evidence type="ECO:0000256" key="5">
    <source>
        <dbReference type="SAM" id="Phobius"/>
    </source>
</evidence>
<proteinExistence type="predicted"/>
<dbReference type="GO" id="GO:0046873">
    <property type="term" value="F:metal ion transmembrane transporter activity"/>
    <property type="evidence" value="ECO:0007669"/>
    <property type="project" value="InterPro"/>
</dbReference>
<comment type="caution">
    <text evidence="6">The sequence shown here is derived from an EMBL/GenBank/DDBJ whole genome shotgun (WGS) entry which is preliminary data.</text>
</comment>
<evidence type="ECO:0000256" key="2">
    <source>
        <dbReference type="ARBA" id="ARBA00022692"/>
    </source>
</evidence>
<evidence type="ECO:0000256" key="3">
    <source>
        <dbReference type="ARBA" id="ARBA00022989"/>
    </source>
</evidence>
<accession>A0A1F5FZA4</accession>
<evidence type="ECO:0008006" key="8">
    <source>
        <dbReference type="Google" id="ProtNLM"/>
    </source>
</evidence>
<name>A0A1F5FZA4_9BACT</name>
<dbReference type="InterPro" id="IPR003689">
    <property type="entry name" value="ZIP"/>
</dbReference>
<feature type="transmembrane region" description="Helical" evidence="5">
    <location>
        <begin position="6"/>
        <end position="25"/>
    </location>
</feature>
<dbReference type="Proteomes" id="UP000177069">
    <property type="component" value="Unassembled WGS sequence"/>
</dbReference>
<reference evidence="6 7" key="1">
    <citation type="journal article" date="2016" name="Nat. Commun.">
        <title>Thousands of microbial genomes shed light on interconnected biogeochemical processes in an aquifer system.</title>
        <authorList>
            <person name="Anantharaman K."/>
            <person name="Brown C.T."/>
            <person name="Hug L.A."/>
            <person name="Sharon I."/>
            <person name="Castelle C.J."/>
            <person name="Probst A.J."/>
            <person name="Thomas B.C."/>
            <person name="Singh A."/>
            <person name="Wilkins M.J."/>
            <person name="Karaoz U."/>
            <person name="Brodie E.L."/>
            <person name="Williams K.H."/>
            <person name="Hubbard S.S."/>
            <person name="Banfield J.F."/>
        </authorList>
    </citation>
    <scope>NUCLEOTIDE SEQUENCE [LARGE SCALE GENOMIC DNA]</scope>
</reference>
<keyword evidence="4 5" id="KW-0472">Membrane</keyword>
<sequence>MILAYILIFTFIGSIASLAGSFFLLIRRNITESFSSYLISFAAGVLLAVAFLDLLPEAQDAAGELNFFIPTLAGFIIFFFAERYVRLFHHHHEHGEKTPTALVLIGDGVHNFVDGVIITASFLTSIPLGITTSLAVAAHEIPQEIADMGILLANKLSKTKALTYNFLSALTALAGALIAFYFAEVIQNNLYVFLAMTAGFFIYISASDLIPSLHEQSLKDKSFKSLAVFVFGIVLVFVSIKILEG</sequence>
<feature type="transmembrane region" description="Helical" evidence="5">
    <location>
        <begin position="37"/>
        <end position="55"/>
    </location>
</feature>
<protein>
    <recommendedName>
        <fullName evidence="8">ZIP zinc transporter</fullName>
    </recommendedName>
</protein>
<dbReference type="Pfam" id="PF02535">
    <property type="entry name" value="Zip"/>
    <property type="match status" value="1"/>
</dbReference>
<evidence type="ECO:0000256" key="4">
    <source>
        <dbReference type="ARBA" id="ARBA00023136"/>
    </source>
</evidence>
<dbReference type="GO" id="GO:0016020">
    <property type="term" value="C:membrane"/>
    <property type="evidence" value="ECO:0007669"/>
    <property type="project" value="UniProtKB-SubCell"/>
</dbReference>
<keyword evidence="2 5" id="KW-0812">Transmembrane</keyword>
<feature type="transmembrane region" description="Helical" evidence="5">
    <location>
        <begin position="67"/>
        <end position="85"/>
    </location>
</feature>
<feature type="transmembrane region" description="Helical" evidence="5">
    <location>
        <begin position="189"/>
        <end position="210"/>
    </location>
</feature>